<dbReference type="NCBIfam" id="NF043033">
    <property type="entry name" value="OxoTetrIsom"/>
    <property type="match status" value="1"/>
</dbReference>
<feature type="active site" description="Proton donor/acceptor" evidence="3">
    <location>
        <position position="240"/>
    </location>
</feature>
<dbReference type="GO" id="GO:0046487">
    <property type="term" value="P:glyoxylate metabolic process"/>
    <property type="evidence" value="ECO:0007669"/>
    <property type="project" value="TreeGrafter"/>
</dbReference>
<dbReference type="InterPro" id="IPR026040">
    <property type="entry name" value="HyI-like"/>
</dbReference>
<dbReference type="Proteomes" id="UP000501168">
    <property type="component" value="Chromosome"/>
</dbReference>
<evidence type="ECO:0000256" key="1">
    <source>
        <dbReference type="ARBA" id="ARBA00023235"/>
    </source>
</evidence>
<dbReference type="FunFam" id="3.20.20.150:FF:000007">
    <property type="entry name" value="Hydroxypyruvate isomerase"/>
    <property type="match status" value="1"/>
</dbReference>
<reference evidence="5 6" key="1">
    <citation type="submission" date="2020-03" db="EMBL/GenBank/DDBJ databases">
        <title>Complete genome sequence of Orbus sp. IPMB12 (BCRC 80908).</title>
        <authorList>
            <person name="Lo W.-S."/>
            <person name="Chang T.-H."/>
            <person name="Kuo C.-H."/>
        </authorList>
    </citation>
    <scope>NUCLEOTIDE SEQUENCE [LARGE SCALE GENOMIC DNA]</scope>
    <source>
        <strain evidence="5 6">IPMB12</strain>
    </source>
</reference>
<keyword evidence="6" id="KW-1185">Reference proteome</keyword>
<dbReference type="InterPro" id="IPR013022">
    <property type="entry name" value="Xyl_isomerase-like_TIM-brl"/>
</dbReference>
<comment type="similarity">
    <text evidence="2">Belongs to the hyi family.</text>
</comment>
<dbReference type="InParanoid" id="A0A6G9I7N7"/>
<dbReference type="InterPro" id="IPR050417">
    <property type="entry name" value="Sugar_Epim/Isomerase"/>
</dbReference>
<gene>
    <name evidence="5" type="ORF">IPMB12_00110</name>
</gene>
<organism evidence="5 6">
    <name type="scientific">Zophobihabitans entericus</name>
    <dbReference type="NCBI Taxonomy" id="1635327"/>
    <lineage>
        <taxon>Bacteria</taxon>
        <taxon>Pseudomonadati</taxon>
        <taxon>Pseudomonadota</taxon>
        <taxon>Gammaproteobacteria</taxon>
        <taxon>Orbales</taxon>
        <taxon>Orbaceae</taxon>
        <taxon>Zophobihabitans</taxon>
    </lineage>
</organism>
<dbReference type="InterPro" id="IPR036237">
    <property type="entry name" value="Xyl_isomerase-like_sf"/>
</dbReference>
<evidence type="ECO:0000313" key="5">
    <source>
        <dbReference type="EMBL" id="QIQ20223.1"/>
    </source>
</evidence>
<evidence type="ECO:0000313" key="6">
    <source>
        <dbReference type="Proteomes" id="UP000501168"/>
    </source>
</evidence>
<keyword evidence="1 2" id="KW-0413">Isomerase</keyword>
<dbReference type="SUPFAM" id="SSF51658">
    <property type="entry name" value="Xylose isomerase-like"/>
    <property type="match status" value="1"/>
</dbReference>
<dbReference type="KEGG" id="orb:IPMB12_00110"/>
<accession>A0A6G9I7N7</accession>
<dbReference type="Pfam" id="PF01261">
    <property type="entry name" value="AP_endonuc_2"/>
    <property type="match status" value="1"/>
</dbReference>
<dbReference type="InterPro" id="IPR053398">
    <property type="entry name" value="HPT_OtnI_isomerases"/>
</dbReference>
<sequence>MPKFAANLTTMFTEYPFLERFKAAAQAGFRAVEFLSPFEYPASVLKQELDNHGLQLVLFNTTVGNTAKGEWGLNALPGRESDARANIDLALEYALALNCQTIHVMAGVVPEGQQQYLYEQVQVDNVRYAADKYAPHNISIVLEALSDVVKPNYLYASQYHTLKLVKRINRPNVSVQIDLFHAQIVDGNLTHLLQNLNGHFGHIQVASVPDRHEPDDGEVNFTYLFNLLDQLGYSGWIGCEYIPKNTTKAGLNWIKPYL</sequence>
<dbReference type="FunCoup" id="A0A6G9I7N7">
    <property type="interactions" value="55"/>
</dbReference>
<dbReference type="RefSeq" id="WP_166913759.1">
    <property type="nucleotide sequence ID" value="NZ_CP050253.1"/>
</dbReference>
<dbReference type="Gene3D" id="3.20.20.150">
    <property type="entry name" value="Divalent-metal-dependent TIM barrel enzymes"/>
    <property type="match status" value="1"/>
</dbReference>
<dbReference type="PANTHER" id="PTHR43489">
    <property type="entry name" value="ISOMERASE"/>
    <property type="match status" value="1"/>
</dbReference>
<dbReference type="PIRSF" id="PIRSF006241">
    <property type="entry name" value="HyI"/>
    <property type="match status" value="1"/>
</dbReference>
<evidence type="ECO:0000256" key="2">
    <source>
        <dbReference type="PIRNR" id="PIRNR006241"/>
    </source>
</evidence>
<name>A0A6G9I7N7_9GAMM</name>
<evidence type="ECO:0000256" key="3">
    <source>
        <dbReference type="PIRSR" id="PIRSR006241-50"/>
    </source>
</evidence>
<feature type="domain" description="Xylose isomerase-like TIM barrel" evidence="4">
    <location>
        <begin position="21"/>
        <end position="256"/>
    </location>
</feature>
<proteinExistence type="inferred from homology"/>
<dbReference type="PANTHER" id="PTHR43489:SF6">
    <property type="entry name" value="HYDROXYPYRUVATE ISOMERASE-RELATED"/>
    <property type="match status" value="1"/>
</dbReference>
<evidence type="ECO:0000259" key="4">
    <source>
        <dbReference type="Pfam" id="PF01261"/>
    </source>
</evidence>
<protein>
    <submittedName>
        <fullName evidence="5">Hydroxypyruvate isomerase family protein</fullName>
    </submittedName>
</protein>
<feature type="active site" description="Proton donor/acceptor" evidence="3">
    <location>
        <position position="143"/>
    </location>
</feature>
<dbReference type="EMBL" id="CP050253">
    <property type="protein sequence ID" value="QIQ20223.1"/>
    <property type="molecule type" value="Genomic_DNA"/>
</dbReference>
<dbReference type="GO" id="GO:0008903">
    <property type="term" value="F:hydroxypyruvate isomerase activity"/>
    <property type="evidence" value="ECO:0007669"/>
    <property type="project" value="TreeGrafter"/>
</dbReference>
<dbReference type="AlphaFoldDB" id="A0A6G9I7N7"/>
<keyword evidence="5" id="KW-0670">Pyruvate</keyword>